<dbReference type="Proteomes" id="UP001140560">
    <property type="component" value="Unassembled WGS sequence"/>
</dbReference>
<dbReference type="PROSITE" id="PS50011">
    <property type="entry name" value="PROTEIN_KINASE_DOM"/>
    <property type="match status" value="1"/>
</dbReference>
<feature type="compositionally biased region" description="Low complexity" evidence="1">
    <location>
        <begin position="163"/>
        <end position="181"/>
    </location>
</feature>
<reference evidence="3" key="1">
    <citation type="submission" date="2022-10" db="EMBL/GenBank/DDBJ databases">
        <title>Tapping the CABI collections for fungal endophytes: first genome assemblies for Collariella, Neodidymelliopsis, Ascochyta clinopodiicola, Didymella pomorum, Didymosphaeria variabile, Neocosmospora piperis and Neocucurbitaria cava.</title>
        <authorList>
            <person name="Hill R."/>
        </authorList>
    </citation>
    <scope>NUCLEOTIDE SEQUENCE</scope>
    <source>
        <strain evidence="3">IMI 356814</strain>
    </source>
</reference>
<evidence type="ECO:0000313" key="4">
    <source>
        <dbReference type="Proteomes" id="UP001140560"/>
    </source>
</evidence>
<dbReference type="SMART" id="SM00220">
    <property type="entry name" value="S_TKc"/>
    <property type="match status" value="1"/>
</dbReference>
<dbReference type="AlphaFoldDB" id="A0A9W9CPJ8"/>
<sequence length="856" mass="95933">MSAPATIAYAHIDNFDRHFYDHLLANDTERYAFILFFQHVNAKYQRSKRPRSGHGRVHLWNKCRGHWIRKARSQQPIPAIHRSAPFAPGAPVAPVAPVVPAAPVAGALPNIPQPPPAINLTTHVPTASIDIAPIAAPIYISTLNVPLPSGIIEVIPSAGTINSSPRSPLNASSSPTASSKSGTKRTRESNEDRDIASLEPPAKRHKPAIGGERCPPFVLHNERKSYLPPTLQQREFIEKTLGGGIWRYAKTIHQPLIDRWPPKPRSGIPRVSTYLFVKIDDQNVIQDRVVVKCTDLSWDKDVNAKLSVKCEEDVVRAIPDGCPHLPFYRNLQDHTMNFTIDGAYLDNKVPSSWRQRYVFSDYAPHGNLMDLMANHASAKKPIPEHFIWYVFKHVVDALVTFATGQCSDMHVGPITAQKAKSKWRRILHLDIHPSNVVLAKQDPKYATYRQPVLIGFDLSTLLSDDPATRKQQLQQKRIPDDAGWTWLAPEQYRVPGKPSQIENWGVEHTTDLFSLAQVIRALMLCGTRPAEEIGKFQKDEMDSFRAEAISPDNVRSYEVPWGVYPDIYSTALIQTVHRCLALRPVQDRERPYKPFRPSLYELRDRIDRHLSRLDTMYGGAAIAEQYGSEHPLHVVFPEEDPQYAIGVVFSPQPPALTVQELSLASADDREKAMAHDSYTKYASKFQQVGNEEGFGRSGDSQPNPLAQESALQSVITEVRQEVLRSAHSAERDQRVQATDHAGSTILKCVNPHGTFKQLRGKQKPAFFSPEAKAATLTSIKHWAGKLADEDNDPAQMKSLQYLQQAADIVLAVLVLGEESGLAPESADEHWMTTVSDLHRGVWEYFWSRPDAVILSR</sequence>
<dbReference type="Gene3D" id="1.10.510.10">
    <property type="entry name" value="Transferase(Phosphotransferase) domain 1"/>
    <property type="match status" value="1"/>
</dbReference>
<feature type="domain" description="Protein kinase" evidence="2">
    <location>
        <begin position="235"/>
        <end position="610"/>
    </location>
</feature>
<comment type="caution">
    <text evidence="3">The sequence shown here is derived from an EMBL/GenBank/DDBJ whole genome shotgun (WGS) entry which is preliminary data.</text>
</comment>
<keyword evidence="4" id="KW-1185">Reference proteome</keyword>
<evidence type="ECO:0000313" key="3">
    <source>
        <dbReference type="EMBL" id="KAJ4374840.1"/>
    </source>
</evidence>
<proteinExistence type="predicted"/>
<evidence type="ECO:0000259" key="2">
    <source>
        <dbReference type="PROSITE" id="PS50011"/>
    </source>
</evidence>
<feature type="region of interest" description="Disordered" evidence="1">
    <location>
        <begin position="161"/>
        <end position="214"/>
    </location>
</feature>
<dbReference type="EMBL" id="JAPEUY010000003">
    <property type="protein sequence ID" value="KAJ4374840.1"/>
    <property type="molecule type" value="Genomic_DNA"/>
</dbReference>
<dbReference type="SUPFAM" id="SSF56112">
    <property type="entry name" value="Protein kinase-like (PK-like)"/>
    <property type="match status" value="1"/>
</dbReference>
<dbReference type="InterPro" id="IPR000719">
    <property type="entry name" value="Prot_kinase_dom"/>
</dbReference>
<dbReference type="PANTHER" id="PTHR44305">
    <property type="entry name" value="SI:DKEY-192D15.2-RELATED"/>
    <property type="match status" value="1"/>
</dbReference>
<accession>A0A9W9CPJ8</accession>
<dbReference type="OrthoDB" id="3673723at2759"/>
<dbReference type="PANTHER" id="PTHR44305:SF2">
    <property type="entry name" value="SI:DKEY-192D15.2"/>
    <property type="match status" value="1"/>
</dbReference>
<dbReference type="GO" id="GO:0004672">
    <property type="term" value="F:protein kinase activity"/>
    <property type="evidence" value="ECO:0007669"/>
    <property type="project" value="InterPro"/>
</dbReference>
<dbReference type="InterPro" id="IPR011009">
    <property type="entry name" value="Kinase-like_dom_sf"/>
</dbReference>
<dbReference type="InterPro" id="IPR053083">
    <property type="entry name" value="TF_kinase-domain_protein"/>
</dbReference>
<feature type="compositionally biased region" description="Basic and acidic residues" evidence="1">
    <location>
        <begin position="185"/>
        <end position="196"/>
    </location>
</feature>
<evidence type="ECO:0000256" key="1">
    <source>
        <dbReference type="SAM" id="MobiDB-lite"/>
    </source>
</evidence>
<dbReference type="GO" id="GO:0005524">
    <property type="term" value="F:ATP binding"/>
    <property type="evidence" value="ECO:0007669"/>
    <property type="project" value="InterPro"/>
</dbReference>
<name>A0A9W9CPJ8_9PLEO</name>
<protein>
    <recommendedName>
        <fullName evidence="2">Protein kinase domain-containing protein</fullName>
    </recommendedName>
</protein>
<organism evidence="3 4">
    <name type="scientific">Neocucurbitaria cava</name>
    <dbReference type="NCBI Taxonomy" id="798079"/>
    <lineage>
        <taxon>Eukaryota</taxon>
        <taxon>Fungi</taxon>
        <taxon>Dikarya</taxon>
        <taxon>Ascomycota</taxon>
        <taxon>Pezizomycotina</taxon>
        <taxon>Dothideomycetes</taxon>
        <taxon>Pleosporomycetidae</taxon>
        <taxon>Pleosporales</taxon>
        <taxon>Pleosporineae</taxon>
        <taxon>Cucurbitariaceae</taxon>
        <taxon>Neocucurbitaria</taxon>
    </lineage>
</organism>
<gene>
    <name evidence="3" type="ORF">N0V83_001918</name>
</gene>